<comment type="caution">
    <text evidence="1">The sequence shown here is derived from an EMBL/GenBank/DDBJ whole genome shotgun (WGS) entry which is preliminary data.</text>
</comment>
<name>A0ACB9FQ86_9ASTR</name>
<evidence type="ECO:0000313" key="2">
    <source>
        <dbReference type="Proteomes" id="UP001056120"/>
    </source>
</evidence>
<keyword evidence="2" id="KW-1185">Reference proteome</keyword>
<proteinExistence type="predicted"/>
<evidence type="ECO:0000313" key="1">
    <source>
        <dbReference type="EMBL" id="KAI3773299.1"/>
    </source>
</evidence>
<dbReference type="EMBL" id="CM042033">
    <property type="protein sequence ID" value="KAI3773299.1"/>
    <property type="molecule type" value="Genomic_DNA"/>
</dbReference>
<organism evidence="1 2">
    <name type="scientific">Smallanthus sonchifolius</name>
    <dbReference type="NCBI Taxonomy" id="185202"/>
    <lineage>
        <taxon>Eukaryota</taxon>
        <taxon>Viridiplantae</taxon>
        <taxon>Streptophyta</taxon>
        <taxon>Embryophyta</taxon>
        <taxon>Tracheophyta</taxon>
        <taxon>Spermatophyta</taxon>
        <taxon>Magnoliopsida</taxon>
        <taxon>eudicotyledons</taxon>
        <taxon>Gunneridae</taxon>
        <taxon>Pentapetalae</taxon>
        <taxon>asterids</taxon>
        <taxon>campanulids</taxon>
        <taxon>Asterales</taxon>
        <taxon>Asteraceae</taxon>
        <taxon>Asteroideae</taxon>
        <taxon>Heliantheae alliance</taxon>
        <taxon>Millerieae</taxon>
        <taxon>Smallanthus</taxon>
    </lineage>
</organism>
<accession>A0ACB9FQ86</accession>
<reference evidence="2" key="1">
    <citation type="journal article" date="2022" name="Mol. Ecol. Resour.">
        <title>The genomes of chicory, endive, great burdock and yacon provide insights into Asteraceae palaeo-polyploidization history and plant inulin production.</title>
        <authorList>
            <person name="Fan W."/>
            <person name="Wang S."/>
            <person name="Wang H."/>
            <person name="Wang A."/>
            <person name="Jiang F."/>
            <person name="Liu H."/>
            <person name="Zhao H."/>
            <person name="Xu D."/>
            <person name="Zhang Y."/>
        </authorList>
    </citation>
    <scope>NUCLEOTIDE SEQUENCE [LARGE SCALE GENOMIC DNA]</scope>
    <source>
        <strain evidence="2">cv. Yunnan</strain>
    </source>
</reference>
<sequence length="77" mass="8530">MDEDEIRFVAAPVVGGPNIHCGLVVVEMDGFVTIRASKIYRIGLVHRSKQAISSSMVVRVFDFAGFAEYGWCIVVIR</sequence>
<gene>
    <name evidence="1" type="ORF">L1987_47824</name>
</gene>
<reference evidence="1 2" key="2">
    <citation type="journal article" date="2022" name="Mol. Ecol. Resour.">
        <title>The genomes of chicory, endive, great burdock and yacon provide insights into Asteraceae paleo-polyploidization history and plant inulin production.</title>
        <authorList>
            <person name="Fan W."/>
            <person name="Wang S."/>
            <person name="Wang H."/>
            <person name="Wang A."/>
            <person name="Jiang F."/>
            <person name="Liu H."/>
            <person name="Zhao H."/>
            <person name="Xu D."/>
            <person name="Zhang Y."/>
        </authorList>
    </citation>
    <scope>NUCLEOTIDE SEQUENCE [LARGE SCALE GENOMIC DNA]</scope>
    <source>
        <strain evidence="2">cv. Yunnan</strain>
        <tissue evidence="1">Leaves</tissue>
    </source>
</reference>
<dbReference type="Proteomes" id="UP001056120">
    <property type="component" value="Linkage Group LG16"/>
</dbReference>
<protein>
    <submittedName>
        <fullName evidence="1">Uncharacterized protein</fullName>
    </submittedName>
</protein>